<comment type="function">
    <text evidence="6">Functions as a nucleotide exchange factor (NEF) for Hsp70 chaperones which accelerates the release of ADP. Required for fully efficient Hsp70-mediated folding of proteins.</text>
</comment>
<comment type="subcellular location">
    <subcellularLocation>
        <location evidence="1">Cytoplasm</location>
    </subcellularLocation>
</comment>
<dbReference type="Pfam" id="PF13513">
    <property type="entry name" value="HEAT_EZ"/>
    <property type="match status" value="1"/>
</dbReference>
<feature type="region of interest" description="Disordered" evidence="7">
    <location>
        <begin position="184"/>
        <end position="216"/>
    </location>
</feature>
<evidence type="ECO:0000256" key="5">
    <source>
        <dbReference type="ARBA" id="ARBA00022845"/>
    </source>
</evidence>
<proteinExistence type="inferred from homology"/>
<evidence type="ECO:0000256" key="6">
    <source>
        <dbReference type="ARBA" id="ARBA00024912"/>
    </source>
</evidence>
<accession>A0A6A6PEA0</accession>
<dbReference type="EMBL" id="MU001670">
    <property type="protein sequence ID" value="KAF2462291.1"/>
    <property type="molecule type" value="Genomic_DNA"/>
</dbReference>
<dbReference type="Proteomes" id="UP000799766">
    <property type="component" value="Unassembled WGS sequence"/>
</dbReference>
<reference evidence="9" key="1">
    <citation type="journal article" date="2020" name="Stud. Mycol.">
        <title>101 Dothideomycetes genomes: a test case for predicting lifestyles and emergence of pathogens.</title>
        <authorList>
            <person name="Haridas S."/>
            <person name="Albert R."/>
            <person name="Binder M."/>
            <person name="Bloem J."/>
            <person name="Labutti K."/>
            <person name="Salamov A."/>
            <person name="Andreopoulos B."/>
            <person name="Baker S."/>
            <person name="Barry K."/>
            <person name="Bills G."/>
            <person name="Bluhm B."/>
            <person name="Cannon C."/>
            <person name="Castanera R."/>
            <person name="Culley D."/>
            <person name="Daum C."/>
            <person name="Ezra D."/>
            <person name="Gonzalez J."/>
            <person name="Henrissat B."/>
            <person name="Kuo A."/>
            <person name="Liang C."/>
            <person name="Lipzen A."/>
            <person name="Lutzoni F."/>
            <person name="Magnuson J."/>
            <person name="Mondo S."/>
            <person name="Nolan M."/>
            <person name="Ohm R."/>
            <person name="Pangilinan J."/>
            <person name="Park H.-J."/>
            <person name="Ramirez L."/>
            <person name="Alfaro M."/>
            <person name="Sun H."/>
            <person name="Tritt A."/>
            <person name="Yoshinaga Y."/>
            <person name="Zwiers L.-H."/>
            <person name="Turgeon B."/>
            <person name="Goodwin S."/>
            <person name="Spatafora J."/>
            <person name="Crous P."/>
            <person name="Grigoriev I."/>
        </authorList>
    </citation>
    <scope>NUCLEOTIDE SEQUENCE</scope>
    <source>
        <strain evidence="9">ATCC 16933</strain>
    </source>
</reference>
<dbReference type="SUPFAM" id="SSF48371">
    <property type="entry name" value="ARM repeat"/>
    <property type="match status" value="1"/>
</dbReference>
<evidence type="ECO:0000256" key="4">
    <source>
        <dbReference type="ARBA" id="ARBA00022737"/>
    </source>
</evidence>
<dbReference type="PANTHER" id="PTHR19316:SF18">
    <property type="entry name" value="HSP70-BINDING PROTEIN 1"/>
    <property type="match status" value="1"/>
</dbReference>
<dbReference type="PANTHER" id="PTHR19316">
    <property type="entry name" value="PROTEIN FOLDING REGULATOR"/>
    <property type="match status" value="1"/>
</dbReference>
<evidence type="ECO:0000256" key="3">
    <source>
        <dbReference type="ARBA" id="ARBA00022490"/>
    </source>
</evidence>
<sequence length="216" mass="23819">MDPGLNELLRWSVENSDASRGDPGSQINQGRSGPRIEGLTAEALQSILGGPSDADRMRDAMTAIMSPDVDLDNKLTAFDNFEQLVENLDNANNMEVLGLWDPLVRQLQREEKELRKMAAWCLGTAVQNNVKGQEKMLSLGVLPTLVDLSLNDEDKEVRKKAIRAVSSGVRNFQPGLDEAMKTIPDEHKGNGEVDASQMDQVDTMIQSLRDKSEKLG</sequence>
<organism evidence="9 10">
    <name type="scientific">Lineolata rhizophorae</name>
    <dbReference type="NCBI Taxonomy" id="578093"/>
    <lineage>
        <taxon>Eukaryota</taxon>
        <taxon>Fungi</taxon>
        <taxon>Dikarya</taxon>
        <taxon>Ascomycota</taxon>
        <taxon>Pezizomycotina</taxon>
        <taxon>Dothideomycetes</taxon>
        <taxon>Dothideomycetes incertae sedis</taxon>
        <taxon>Lineolatales</taxon>
        <taxon>Lineolataceae</taxon>
        <taxon>Lineolata</taxon>
    </lineage>
</organism>
<feature type="domain" description="Nucleotide exchange factor Fes1" evidence="8">
    <location>
        <begin position="5"/>
        <end position="94"/>
    </location>
</feature>
<comment type="similarity">
    <text evidence="2">Belongs to the FES1 family.</text>
</comment>
<evidence type="ECO:0000313" key="9">
    <source>
        <dbReference type="EMBL" id="KAF2462291.1"/>
    </source>
</evidence>
<dbReference type="InterPro" id="IPR016024">
    <property type="entry name" value="ARM-type_fold"/>
</dbReference>
<evidence type="ECO:0000259" key="8">
    <source>
        <dbReference type="Pfam" id="PF08609"/>
    </source>
</evidence>
<gene>
    <name evidence="9" type="ORF">BDY21DRAFT_277758</name>
</gene>
<dbReference type="FunFam" id="1.25.10.10:FF:000434">
    <property type="entry name" value="Hsp70 nucleotide exchange factor fes1"/>
    <property type="match status" value="1"/>
</dbReference>
<keyword evidence="5" id="KW-0810">Translation regulation</keyword>
<feature type="region of interest" description="Disordered" evidence="7">
    <location>
        <begin position="14"/>
        <end position="34"/>
    </location>
</feature>
<evidence type="ECO:0000256" key="7">
    <source>
        <dbReference type="SAM" id="MobiDB-lite"/>
    </source>
</evidence>
<dbReference type="GO" id="GO:0000774">
    <property type="term" value="F:adenyl-nucleotide exchange factor activity"/>
    <property type="evidence" value="ECO:0007669"/>
    <property type="project" value="TreeGrafter"/>
</dbReference>
<evidence type="ECO:0000256" key="1">
    <source>
        <dbReference type="ARBA" id="ARBA00004496"/>
    </source>
</evidence>
<keyword evidence="10" id="KW-1185">Reference proteome</keyword>
<protein>
    <submittedName>
        <fullName evidence="9">Putative Hsp70 nucleotide exchange factor</fullName>
    </submittedName>
</protein>
<dbReference type="OrthoDB" id="10250458at2759"/>
<keyword evidence="4" id="KW-0677">Repeat</keyword>
<evidence type="ECO:0000313" key="10">
    <source>
        <dbReference type="Proteomes" id="UP000799766"/>
    </source>
</evidence>
<evidence type="ECO:0000256" key="2">
    <source>
        <dbReference type="ARBA" id="ARBA00011045"/>
    </source>
</evidence>
<dbReference type="Gene3D" id="1.25.10.10">
    <property type="entry name" value="Leucine-rich Repeat Variant"/>
    <property type="match status" value="1"/>
</dbReference>
<dbReference type="AlphaFoldDB" id="A0A6A6PEA0"/>
<keyword evidence="3" id="KW-0963">Cytoplasm</keyword>
<feature type="compositionally biased region" description="Polar residues" evidence="7">
    <location>
        <begin position="197"/>
        <end position="206"/>
    </location>
</feature>
<dbReference type="GO" id="GO:0005783">
    <property type="term" value="C:endoplasmic reticulum"/>
    <property type="evidence" value="ECO:0007669"/>
    <property type="project" value="TreeGrafter"/>
</dbReference>
<dbReference type="InterPro" id="IPR013918">
    <property type="entry name" value="Nucleotide_exch_fac_Fes1"/>
</dbReference>
<dbReference type="InterPro" id="IPR011989">
    <property type="entry name" value="ARM-like"/>
</dbReference>
<name>A0A6A6PEA0_9PEZI</name>
<dbReference type="Pfam" id="PF08609">
    <property type="entry name" value="Fes1"/>
    <property type="match status" value="1"/>
</dbReference>
<dbReference type="InterPro" id="IPR050693">
    <property type="entry name" value="Hsp70_NEF-Inhibitors"/>
</dbReference>
<dbReference type="GO" id="GO:0006417">
    <property type="term" value="P:regulation of translation"/>
    <property type="evidence" value="ECO:0007669"/>
    <property type="project" value="UniProtKB-KW"/>
</dbReference>